<organism evidence="3 4">
    <name type="scientific">Erysipelothrix inopinata</name>
    <dbReference type="NCBI Taxonomy" id="225084"/>
    <lineage>
        <taxon>Bacteria</taxon>
        <taxon>Bacillati</taxon>
        <taxon>Bacillota</taxon>
        <taxon>Erysipelotrichia</taxon>
        <taxon>Erysipelotrichales</taxon>
        <taxon>Erysipelotrichaceae</taxon>
        <taxon>Erysipelothrix</taxon>
    </lineage>
</organism>
<dbReference type="Proteomes" id="UP000515928">
    <property type="component" value="Chromosome"/>
</dbReference>
<dbReference type="InterPro" id="IPR008964">
    <property type="entry name" value="Invasin/intimin_cell_adhesion"/>
</dbReference>
<name>A0A7G9RYA6_9FIRM</name>
<evidence type="ECO:0000313" key="4">
    <source>
        <dbReference type="Proteomes" id="UP000515928"/>
    </source>
</evidence>
<evidence type="ECO:0000313" key="3">
    <source>
        <dbReference type="EMBL" id="QNN60581.1"/>
    </source>
</evidence>
<evidence type="ECO:0000256" key="1">
    <source>
        <dbReference type="SAM" id="Phobius"/>
    </source>
</evidence>
<dbReference type="AlphaFoldDB" id="A0A7G9RYA6"/>
<dbReference type="KEGG" id="eio:H9L01_09440"/>
<dbReference type="SMART" id="SM00635">
    <property type="entry name" value="BID_2"/>
    <property type="match status" value="2"/>
</dbReference>
<feature type="domain" description="BIG2" evidence="2">
    <location>
        <begin position="135"/>
        <end position="211"/>
    </location>
</feature>
<dbReference type="SUPFAM" id="SSF49373">
    <property type="entry name" value="Invasin/intimin cell-adhesion fragments"/>
    <property type="match status" value="2"/>
</dbReference>
<keyword evidence="1" id="KW-1133">Transmembrane helix</keyword>
<sequence>MKTILVSLIVNSLLFSTGSSLVHVEDYKRPSNELKPQVSNVETPTNNPVELDENALTINKTSYQLTEGQNETIAYKVNYEGEYKLSFTSKDESIATVSNKGIITAVKAGSTQVVLVLEANGKTIEKTVDVTVTAAKGSVVFADQEVYIVRGSETTLNYSLSNSSLSESNIIWNSSKPSVATVENGKIKGLSIGETTISATITGNKTTVKVIVTVPLREIKFNPEEIEVSVGEKIEIPELIYVPYDTSSKIKPTLVVEDPTILEIEDQELVGLKLGTTTVKANIGRIVTELKVNVIPKKTDTGASVIPLEVEQTNENQLVLSAKEYDYKKGKKYAFEFPKEAIQEFVSENKESEIVIVIEEALLKENMNGIDSITLTQDTLEGIEYDSLTLRLINSANRPQVGFVIKEPLKSDLNLKYSLTEIKDSSKIYPKVGGKSYRLQFQPIKQEIGVIVDAELLESNLSTMHFLYKYDEKENKLIDTNQEIVTDSSNSLSFNVDSNDYIITFSRISRTNDKSLIIGLLVTIIAMGGISTFIYIKRSRKKNNL</sequence>
<reference evidence="3 4" key="1">
    <citation type="submission" date="2020-08" db="EMBL/GenBank/DDBJ databases">
        <title>Genome sequence of Erysipelothrix inopinata DSM 15511T.</title>
        <authorList>
            <person name="Hyun D.-W."/>
            <person name="Bae J.-W."/>
        </authorList>
    </citation>
    <scope>NUCLEOTIDE SEQUENCE [LARGE SCALE GENOMIC DNA]</scope>
    <source>
        <strain evidence="3 4">DSM 15511</strain>
    </source>
</reference>
<accession>A0A7G9RYA6</accession>
<keyword evidence="1" id="KW-0472">Membrane</keyword>
<feature type="transmembrane region" description="Helical" evidence="1">
    <location>
        <begin position="516"/>
        <end position="536"/>
    </location>
</feature>
<dbReference type="EMBL" id="CP060715">
    <property type="protein sequence ID" value="QNN60581.1"/>
    <property type="molecule type" value="Genomic_DNA"/>
</dbReference>
<gene>
    <name evidence="3" type="ORF">H9L01_09440</name>
</gene>
<protein>
    <submittedName>
        <fullName evidence="3">Ig-like domain-containing protein</fullName>
    </submittedName>
</protein>
<dbReference type="InterPro" id="IPR003343">
    <property type="entry name" value="Big_2"/>
</dbReference>
<dbReference type="RefSeq" id="WP_187533707.1">
    <property type="nucleotide sequence ID" value="NZ_CBCSHU010000016.1"/>
</dbReference>
<keyword evidence="1" id="KW-0812">Transmembrane</keyword>
<feature type="domain" description="BIG2" evidence="2">
    <location>
        <begin position="52"/>
        <end position="127"/>
    </location>
</feature>
<keyword evidence="4" id="KW-1185">Reference proteome</keyword>
<dbReference type="Gene3D" id="2.60.40.1080">
    <property type="match status" value="2"/>
</dbReference>
<evidence type="ECO:0000259" key="2">
    <source>
        <dbReference type="SMART" id="SM00635"/>
    </source>
</evidence>
<dbReference type="Pfam" id="PF02368">
    <property type="entry name" value="Big_2"/>
    <property type="match status" value="2"/>
</dbReference>
<proteinExistence type="predicted"/>